<organism evidence="2 3">
    <name type="scientific">Teichococcus vastitatis</name>
    <dbReference type="NCBI Taxonomy" id="2307076"/>
    <lineage>
        <taxon>Bacteria</taxon>
        <taxon>Pseudomonadati</taxon>
        <taxon>Pseudomonadota</taxon>
        <taxon>Alphaproteobacteria</taxon>
        <taxon>Acetobacterales</taxon>
        <taxon>Roseomonadaceae</taxon>
        <taxon>Roseomonas</taxon>
    </lineage>
</organism>
<evidence type="ECO:0000256" key="1">
    <source>
        <dbReference type="SAM" id="MobiDB-lite"/>
    </source>
</evidence>
<dbReference type="Proteomes" id="UP001201985">
    <property type="component" value="Unassembled WGS sequence"/>
</dbReference>
<feature type="region of interest" description="Disordered" evidence="1">
    <location>
        <begin position="56"/>
        <end position="75"/>
    </location>
</feature>
<keyword evidence="3" id="KW-1185">Reference proteome</keyword>
<comment type="caution">
    <text evidence="2">The sequence shown here is derived from an EMBL/GenBank/DDBJ whole genome shotgun (WGS) entry which is preliminary data.</text>
</comment>
<proteinExistence type="predicted"/>
<sequence>MEPLTSMQGEALWPRELGQASASGGQNGLRYAVFAGQRRLVVERDGRRATYDTGDRRIDGVQQGSDGPVFTGPDGEVQLDTLRVID</sequence>
<feature type="region of interest" description="Disordered" evidence="1">
    <location>
        <begin position="1"/>
        <end position="24"/>
    </location>
</feature>
<protein>
    <submittedName>
        <fullName evidence="2">Uncharacterized protein</fullName>
    </submittedName>
</protein>
<reference evidence="2 3" key="1">
    <citation type="submission" date="2022-03" db="EMBL/GenBank/DDBJ databases">
        <title>Complete genome analysis of Roseomonas KG 17.1 : a prolific producer of plant growth promoters.</title>
        <authorList>
            <person name="Saadouli I."/>
            <person name="Najjari A."/>
            <person name="Mosbah A."/>
            <person name="Ouzari H.I."/>
        </authorList>
    </citation>
    <scope>NUCLEOTIDE SEQUENCE [LARGE SCALE GENOMIC DNA]</scope>
    <source>
        <strain evidence="2 3">KG17-1</strain>
    </source>
</reference>
<evidence type="ECO:0000313" key="3">
    <source>
        <dbReference type="Proteomes" id="UP001201985"/>
    </source>
</evidence>
<name>A0ABS9W341_9PROT</name>
<accession>A0ABS9W341</accession>
<dbReference type="EMBL" id="JALBUU010000004">
    <property type="protein sequence ID" value="MCI0753709.1"/>
    <property type="molecule type" value="Genomic_DNA"/>
</dbReference>
<evidence type="ECO:0000313" key="2">
    <source>
        <dbReference type="EMBL" id="MCI0753709.1"/>
    </source>
</evidence>
<gene>
    <name evidence="2" type="ORF">MON41_08045</name>
</gene>
<dbReference type="RefSeq" id="WP_202910601.1">
    <property type="nucleotide sequence ID" value="NZ_JALBUU010000004.1"/>
</dbReference>